<dbReference type="EMBL" id="CP126970">
    <property type="protein sequence ID" value="WIM71231.1"/>
    <property type="molecule type" value="Genomic_DNA"/>
</dbReference>
<gene>
    <name evidence="2" type="ORF">QP029_05440</name>
</gene>
<dbReference type="Pfam" id="PF11307">
    <property type="entry name" value="DUF3109"/>
    <property type="match status" value="1"/>
</dbReference>
<reference evidence="2 3" key="1">
    <citation type="submission" date="2023-05" db="EMBL/GenBank/DDBJ databases">
        <title>Corynebacterium suedekumii sp. nov. and Corynebacterium breve sp. nov. isolated from raw cow's milk.</title>
        <authorList>
            <person name="Baer M.K."/>
            <person name="Mehl L."/>
            <person name="Hellmuth R."/>
            <person name="Marke G."/>
            <person name="Lipski A."/>
        </authorList>
    </citation>
    <scope>NUCLEOTIDE SEQUENCE [LARGE SCALE GENOMIC DNA]</scope>
    <source>
        <strain evidence="2 3">LM112</strain>
    </source>
</reference>
<sequence>MNRPRPRQVFLGFPESSPAGRQIVAGREAAPDFPREWFEFVNPEDPHHTFQIDLTWLESFWSCQFGTDRCGGIDRSQPDVGCCVHGAYLADETDRDQLYNAVAEMPAKYWQNRPDNVDAYLREADPVALEPWLVWDELDDEDGEPEPALKTPVVGGACIFANRAGWPTGTGCAIHQWAVAEGRDLTVEKPEVCWQVPLRRNEAYEDRSDGVEILRTVIGEYDRRGWGNGGEDFDWWCTGDSTCHTSDVPMWRSYEAELVALMGRPSYDVLADHCRRRAAADLHAAAHPASVKAGWA</sequence>
<dbReference type="Proteomes" id="UP001238805">
    <property type="component" value="Chromosome"/>
</dbReference>
<dbReference type="RefSeq" id="WP_284875804.1">
    <property type="nucleotide sequence ID" value="NZ_CP126970.1"/>
</dbReference>
<comment type="similarity">
    <text evidence="1">Belongs to the Rv0495c family.</text>
</comment>
<evidence type="ECO:0000313" key="2">
    <source>
        <dbReference type="EMBL" id="WIM71231.1"/>
    </source>
</evidence>
<proteinExistence type="inferred from homology"/>
<dbReference type="InterPro" id="IPR021458">
    <property type="entry name" value="Rv0495c"/>
</dbReference>
<evidence type="ECO:0000313" key="3">
    <source>
        <dbReference type="Proteomes" id="UP001238805"/>
    </source>
</evidence>
<organism evidence="2 3">
    <name type="scientific">Corynebacterium suedekumii</name>
    <dbReference type="NCBI Taxonomy" id="3049801"/>
    <lineage>
        <taxon>Bacteria</taxon>
        <taxon>Bacillati</taxon>
        <taxon>Actinomycetota</taxon>
        <taxon>Actinomycetes</taxon>
        <taxon>Mycobacteriales</taxon>
        <taxon>Corynebacteriaceae</taxon>
        <taxon>Corynebacterium</taxon>
    </lineage>
</organism>
<protein>
    <submittedName>
        <fullName evidence="2">Uncharacterized protein</fullName>
    </submittedName>
</protein>
<keyword evidence="3" id="KW-1185">Reference proteome</keyword>
<name>A0ABY8VNK2_9CORY</name>
<accession>A0ABY8VNK2</accession>
<evidence type="ECO:0000256" key="1">
    <source>
        <dbReference type="ARBA" id="ARBA00093770"/>
    </source>
</evidence>